<dbReference type="HAMAP" id="MF_00148">
    <property type="entry name" value="UDG"/>
    <property type="match status" value="1"/>
</dbReference>
<dbReference type="AlphaFoldDB" id="A0A8J6P4I9"/>
<dbReference type="EMBL" id="JACRTL010000004">
    <property type="protein sequence ID" value="MBC8611178.1"/>
    <property type="molecule type" value="Genomic_DNA"/>
</dbReference>
<comment type="caution">
    <text evidence="13">The sequence shown here is derived from an EMBL/GenBank/DDBJ whole genome shotgun (WGS) entry which is preliminary data.</text>
</comment>
<evidence type="ECO:0000256" key="5">
    <source>
        <dbReference type="ARBA" id="ARBA00018429"/>
    </source>
</evidence>
<keyword evidence="7 9" id="KW-0378">Hydrolase</keyword>
<comment type="catalytic activity">
    <reaction evidence="1 9 11">
        <text>Hydrolyzes single-stranded DNA or mismatched double-stranded DNA and polynucleotides, releasing free uracil.</text>
        <dbReference type="EC" id="3.2.2.27"/>
    </reaction>
</comment>
<keyword evidence="8 9" id="KW-0234">DNA repair</keyword>
<dbReference type="NCBIfam" id="NF003592">
    <property type="entry name" value="PRK05254.1-5"/>
    <property type="match status" value="1"/>
</dbReference>
<dbReference type="InterPro" id="IPR002043">
    <property type="entry name" value="UDG_fam1"/>
</dbReference>
<dbReference type="PANTHER" id="PTHR11264:SF0">
    <property type="entry name" value="URACIL-DNA GLYCOSYLASE"/>
    <property type="match status" value="1"/>
</dbReference>
<organism evidence="13 14">
    <name type="scientific">Massiliimalia timonensis</name>
    <dbReference type="NCBI Taxonomy" id="1987501"/>
    <lineage>
        <taxon>Bacteria</taxon>
        <taxon>Bacillati</taxon>
        <taxon>Bacillota</taxon>
        <taxon>Clostridia</taxon>
        <taxon>Eubacteriales</taxon>
        <taxon>Oscillospiraceae</taxon>
        <taxon>Massiliimalia</taxon>
    </lineage>
</organism>
<evidence type="ECO:0000313" key="13">
    <source>
        <dbReference type="EMBL" id="MBC8611178.1"/>
    </source>
</evidence>
<dbReference type="FunFam" id="3.40.470.10:FF:000001">
    <property type="entry name" value="Uracil-DNA glycosylase"/>
    <property type="match status" value="1"/>
</dbReference>
<reference evidence="13" key="1">
    <citation type="submission" date="2020-08" db="EMBL/GenBank/DDBJ databases">
        <title>Genome public.</title>
        <authorList>
            <person name="Liu C."/>
            <person name="Sun Q."/>
        </authorList>
    </citation>
    <scope>NUCLEOTIDE SEQUENCE</scope>
    <source>
        <strain evidence="13">NSJ-15</strain>
    </source>
</reference>
<dbReference type="NCBIfam" id="NF003588">
    <property type="entry name" value="PRK05254.1-1"/>
    <property type="match status" value="1"/>
</dbReference>
<comment type="function">
    <text evidence="2 9 11">Excises uracil residues from the DNA which can arise as a result of misincorporation of dUMP residues by DNA polymerase or due to deamination of cytosine.</text>
</comment>
<keyword evidence="9" id="KW-0963">Cytoplasm</keyword>
<dbReference type="PROSITE" id="PS00130">
    <property type="entry name" value="U_DNA_GLYCOSYLASE"/>
    <property type="match status" value="1"/>
</dbReference>
<dbReference type="OrthoDB" id="9804372at2"/>
<dbReference type="Proteomes" id="UP000632659">
    <property type="component" value="Unassembled WGS sequence"/>
</dbReference>
<dbReference type="SUPFAM" id="SSF52141">
    <property type="entry name" value="Uracil-DNA glycosylase-like"/>
    <property type="match status" value="1"/>
</dbReference>
<dbReference type="SMART" id="SM00986">
    <property type="entry name" value="UDG"/>
    <property type="match status" value="1"/>
</dbReference>
<evidence type="ECO:0000256" key="6">
    <source>
        <dbReference type="ARBA" id="ARBA00022763"/>
    </source>
</evidence>
<proteinExistence type="inferred from homology"/>
<evidence type="ECO:0000256" key="7">
    <source>
        <dbReference type="ARBA" id="ARBA00022801"/>
    </source>
</evidence>
<dbReference type="GO" id="GO:0004844">
    <property type="term" value="F:uracil DNA N-glycosylase activity"/>
    <property type="evidence" value="ECO:0007669"/>
    <property type="project" value="UniProtKB-UniRule"/>
</dbReference>
<evidence type="ECO:0000313" key="14">
    <source>
        <dbReference type="Proteomes" id="UP000632659"/>
    </source>
</evidence>
<evidence type="ECO:0000256" key="8">
    <source>
        <dbReference type="ARBA" id="ARBA00023204"/>
    </source>
</evidence>
<dbReference type="InterPro" id="IPR018085">
    <property type="entry name" value="Ura-DNA_Glyclase_AS"/>
</dbReference>
<dbReference type="Gene3D" id="3.40.470.10">
    <property type="entry name" value="Uracil-DNA glycosylase-like domain"/>
    <property type="match status" value="1"/>
</dbReference>
<dbReference type="PANTHER" id="PTHR11264">
    <property type="entry name" value="URACIL-DNA GLYCOSYLASE"/>
    <property type="match status" value="1"/>
</dbReference>
<evidence type="ECO:0000256" key="10">
    <source>
        <dbReference type="PROSITE-ProRule" id="PRU10072"/>
    </source>
</evidence>
<dbReference type="Pfam" id="PF03167">
    <property type="entry name" value="UDG"/>
    <property type="match status" value="1"/>
</dbReference>
<evidence type="ECO:0000259" key="12">
    <source>
        <dbReference type="SMART" id="SM00986"/>
    </source>
</evidence>
<name>A0A8J6P4I9_9FIRM</name>
<evidence type="ECO:0000256" key="1">
    <source>
        <dbReference type="ARBA" id="ARBA00001400"/>
    </source>
</evidence>
<dbReference type="InterPro" id="IPR036895">
    <property type="entry name" value="Uracil-DNA_glycosylase-like_sf"/>
</dbReference>
<dbReference type="SMART" id="SM00987">
    <property type="entry name" value="UreE_C"/>
    <property type="match status" value="1"/>
</dbReference>
<dbReference type="RefSeq" id="WP_093988866.1">
    <property type="nucleotide sequence ID" value="NZ_FYDD01000003.1"/>
</dbReference>
<dbReference type="EC" id="3.2.2.27" evidence="4 9"/>
<dbReference type="NCBIfam" id="NF003589">
    <property type="entry name" value="PRK05254.1-2"/>
    <property type="match status" value="1"/>
</dbReference>
<feature type="domain" description="Uracil-DNA glycosylase-like" evidence="12">
    <location>
        <begin position="49"/>
        <end position="210"/>
    </location>
</feature>
<dbReference type="CDD" id="cd10027">
    <property type="entry name" value="UDG-F1-like"/>
    <property type="match status" value="1"/>
</dbReference>
<dbReference type="InterPro" id="IPR005122">
    <property type="entry name" value="Uracil-DNA_glycosylase-like"/>
</dbReference>
<comment type="subcellular location">
    <subcellularLocation>
        <location evidence="9">Cytoplasm</location>
    </subcellularLocation>
</comment>
<protein>
    <recommendedName>
        <fullName evidence="5 9">Uracil-DNA glycosylase</fullName>
        <shortName evidence="9">UDG</shortName>
        <ecNumber evidence="4 9">3.2.2.27</ecNumber>
    </recommendedName>
</protein>
<gene>
    <name evidence="9" type="primary">ung</name>
    <name evidence="13" type="ORF">H8702_08630</name>
</gene>
<evidence type="ECO:0000256" key="3">
    <source>
        <dbReference type="ARBA" id="ARBA00008184"/>
    </source>
</evidence>
<keyword evidence="14" id="KW-1185">Reference proteome</keyword>
<evidence type="ECO:0000256" key="9">
    <source>
        <dbReference type="HAMAP-Rule" id="MF_00148"/>
    </source>
</evidence>
<accession>A0A8J6P4I9</accession>
<feature type="active site" description="Proton acceptor" evidence="9 10">
    <location>
        <position position="64"/>
    </location>
</feature>
<evidence type="ECO:0000256" key="4">
    <source>
        <dbReference type="ARBA" id="ARBA00012030"/>
    </source>
</evidence>
<dbReference type="GO" id="GO:0097510">
    <property type="term" value="P:base-excision repair, AP site formation via deaminated base removal"/>
    <property type="evidence" value="ECO:0007669"/>
    <property type="project" value="TreeGrafter"/>
</dbReference>
<keyword evidence="6 9" id="KW-0227">DNA damage</keyword>
<evidence type="ECO:0000256" key="2">
    <source>
        <dbReference type="ARBA" id="ARBA00002631"/>
    </source>
</evidence>
<evidence type="ECO:0000256" key="11">
    <source>
        <dbReference type="RuleBase" id="RU003780"/>
    </source>
</evidence>
<dbReference type="NCBIfam" id="TIGR00628">
    <property type="entry name" value="ung"/>
    <property type="match status" value="1"/>
</dbReference>
<dbReference type="GO" id="GO:0005737">
    <property type="term" value="C:cytoplasm"/>
    <property type="evidence" value="ECO:0007669"/>
    <property type="project" value="UniProtKB-SubCell"/>
</dbReference>
<comment type="similarity">
    <text evidence="3 9 11">Belongs to the uracil-DNA glycosylase (UDG) superfamily. UNG family.</text>
</comment>
<sequence length="223" mass="25685">MIELGNEWDELLKSEFEQEYYQKLRRFLAHEYKTRTIYPGMYDIFNAFRYTSYSDVKVVILGQDPYHGKGQAHGLCFSVQKGVPQPPSLKNIFQEIRDDLGISMTEEHGDLTAWTKQGVLLMNTVLTVRAGQPNSHKGIGWETFTDHVIRLLDQRDKPVVFLLWGANARAKTSFIKNPKHKIFTCAHPSPFSANNGFFGCRHFSKTNRFLQSVGETPIDWQIL</sequence>
<dbReference type="NCBIfam" id="NF003591">
    <property type="entry name" value="PRK05254.1-4"/>
    <property type="match status" value="1"/>
</dbReference>
<keyword evidence="13" id="KW-0326">Glycosidase</keyword>